<proteinExistence type="predicted"/>
<evidence type="ECO:0000313" key="2">
    <source>
        <dbReference type="Proteomes" id="UP000037755"/>
    </source>
</evidence>
<reference evidence="1 2" key="1">
    <citation type="submission" date="2015-08" db="EMBL/GenBank/DDBJ databases">
        <title>Whole genome sequence of Flavobacterium akiainvivens IK-1T, from decaying Wikstroemia oahuensis, an endemic Hawaiian shrub.</title>
        <authorList>
            <person name="Wan X."/>
            <person name="Hou S."/>
            <person name="Saito J."/>
            <person name="Donachie S."/>
        </authorList>
    </citation>
    <scope>NUCLEOTIDE SEQUENCE [LARGE SCALE GENOMIC DNA]</scope>
    <source>
        <strain evidence="1 2">IK-1</strain>
    </source>
</reference>
<dbReference type="RefSeq" id="WP_054407553.1">
    <property type="nucleotide sequence ID" value="NZ_FOYA01000007.1"/>
</dbReference>
<sequence>MFNLFKKKKGASRKEKSEAILEEHRIKINYNLPHIENDTDVTIRTGSEIASRFVILCITNLVAFNNLSGAEAFSYLSEYNLTQYLTPEEQEFLANPTPEKKNQESWKCECIWVLAWALKLVDDLKFPDHLCNLNDIAETDYPIGNGKNPNNFINKSWDVRSKAVVLDAADLYYRMDWTVVDARLNGISLENLNPGVVYERHYALNWLINYMNQDWDDVSCDT</sequence>
<dbReference type="OrthoDB" id="4399984at2"/>
<organism evidence="1 2">
    <name type="scientific">Flavobacterium akiainvivens</name>
    <dbReference type="NCBI Taxonomy" id="1202724"/>
    <lineage>
        <taxon>Bacteria</taxon>
        <taxon>Pseudomonadati</taxon>
        <taxon>Bacteroidota</taxon>
        <taxon>Flavobacteriia</taxon>
        <taxon>Flavobacteriales</taxon>
        <taxon>Flavobacteriaceae</taxon>
        <taxon>Flavobacterium</taxon>
    </lineage>
</organism>
<dbReference type="AlphaFoldDB" id="A0A0M8MHT6"/>
<dbReference type="PATRIC" id="fig|1202724.3.peg.1760"/>
<accession>A0A0M8MHT6</accession>
<evidence type="ECO:0000313" key="1">
    <source>
        <dbReference type="EMBL" id="KOS06067.1"/>
    </source>
</evidence>
<keyword evidence="2" id="KW-1185">Reference proteome</keyword>
<dbReference type="EMBL" id="LIYD01000005">
    <property type="protein sequence ID" value="KOS06067.1"/>
    <property type="molecule type" value="Genomic_DNA"/>
</dbReference>
<dbReference type="Proteomes" id="UP000037755">
    <property type="component" value="Unassembled WGS sequence"/>
</dbReference>
<evidence type="ECO:0008006" key="3">
    <source>
        <dbReference type="Google" id="ProtNLM"/>
    </source>
</evidence>
<name>A0A0M8MHT6_9FLAO</name>
<gene>
    <name evidence="1" type="ORF">AM493_08465</name>
</gene>
<protein>
    <recommendedName>
        <fullName evidence="3">DUF4272 domain-containing protein</fullName>
    </recommendedName>
</protein>
<dbReference type="Pfam" id="PF14094">
    <property type="entry name" value="DUF4272"/>
    <property type="match status" value="1"/>
</dbReference>
<comment type="caution">
    <text evidence="1">The sequence shown here is derived from an EMBL/GenBank/DDBJ whole genome shotgun (WGS) entry which is preliminary data.</text>
</comment>
<dbReference type="STRING" id="1202724.AM493_08465"/>
<dbReference type="InterPro" id="IPR025368">
    <property type="entry name" value="DUF4272"/>
</dbReference>